<feature type="transmembrane region" description="Helical" evidence="3">
    <location>
        <begin position="103"/>
        <end position="126"/>
    </location>
</feature>
<dbReference type="EMBL" id="FNPH01000001">
    <property type="protein sequence ID" value="SDY17125.1"/>
    <property type="molecule type" value="Genomic_DNA"/>
</dbReference>
<protein>
    <submittedName>
        <fullName evidence="5">Transcriptional attenuator, LytR family</fullName>
    </submittedName>
</protein>
<feature type="compositionally biased region" description="Low complexity" evidence="2">
    <location>
        <begin position="1"/>
        <end position="23"/>
    </location>
</feature>
<dbReference type="Pfam" id="PF03816">
    <property type="entry name" value="LytR_cpsA_psr"/>
    <property type="match status" value="1"/>
</dbReference>
<reference evidence="6" key="1">
    <citation type="submission" date="2016-10" db="EMBL/GenBank/DDBJ databases">
        <authorList>
            <person name="Varghese N."/>
            <person name="Submissions S."/>
        </authorList>
    </citation>
    <scope>NUCLEOTIDE SEQUENCE [LARGE SCALE GENOMIC DNA]</scope>
    <source>
        <strain evidence="6">DSM 45245</strain>
    </source>
</reference>
<evidence type="ECO:0000256" key="1">
    <source>
        <dbReference type="ARBA" id="ARBA00006068"/>
    </source>
</evidence>
<feature type="region of interest" description="Disordered" evidence="2">
    <location>
        <begin position="1"/>
        <end position="96"/>
    </location>
</feature>
<feature type="compositionally biased region" description="Pro residues" evidence="2">
    <location>
        <begin position="82"/>
        <end position="93"/>
    </location>
</feature>
<feature type="domain" description="Cell envelope-related transcriptional attenuator" evidence="4">
    <location>
        <begin position="178"/>
        <end position="331"/>
    </location>
</feature>
<dbReference type="PANTHER" id="PTHR33392">
    <property type="entry name" value="POLYISOPRENYL-TEICHOIC ACID--PEPTIDOGLYCAN TEICHOIC ACID TRANSFERASE TAGU"/>
    <property type="match status" value="1"/>
</dbReference>
<keyword evidence="3" id="KW-1133">Transmembrane helix</keyword>
<feature type="compositionally biased region" description="Gly residues" evidence="2">
    <location>
        <begin position="60"/>
        <end position="81"/>
    </location>
</feature>
<dbReference type="STRING" id="405436.SAMN05444365_101921"/>
<accession>A0A1H3HPG8</accession>
<gene>
    <name evidence="5" type="ORF">SAMN05444365_101921</name>
</gene>
<organism evidence="5 6">
    <name type="scientific">Micromonospora pattaloongensis</name>
    <dbReference type="NCBI Taxonomy" id="405436"/>
    <lineage>
        <taxon>Bacteria</taxon>
        <taxon>Bacillati</taxon>
        <taxon>Actinomycetota</taxon>
        <taxon>Actinomycetes</taxon>
        <taxon>Micromonosporales</taxon>
        <taxon>Micromonosporaceae</taxon>
        <taxon>Micromonospora</taxon>
    </lineage>
</organism>
<keyword evidence="3" id="KW-0472">Membrane</keyword>
<dbReference type="PANTHER" id="PTHR33392:SF6">
    <property type="entry name" value="POLYISOPRENYL-TEICHOIC ACID--PEPTIDOGLYCAN TEICHOIC ACID TRANSFERASE TAGU"/>
    <property type="match status" value="1"/>
</dbReference>
<name>A0A1H3HPG8_9ACTN</name>
<evidence type="ECO:0000259" key="4">
    <source>
        <dbReference type="Pfam" id="PF03816"/>
    </source>
</evidence>
<proteinExistence type="inferred from homology"/>
<dbReference type="Gene3D" id="3.40.630.190">
    <property type="entry name" value="LCP protein"/>
    <property type="match status" value="1"/>
</dbReference>
<dbReference type="AlphaFoldDB" id="A0A1H3HPG8"/>
<dbReference type="InterPro" id="IPR050922">
    <property type="entry name" value="LytR/CpsA/Psr_CW_biosynth"/>
</dbReference>
<evidence type="ECO:0000256" key="2">
    <source>
        <dbReference type="SAM" id="MobiDB-lite"/>
    </source>
</evidence>
<feature type="compositionally biased region" description="Basic and acidic residues" evidence="2">
    <location>
        <begin position="36"/>
        <end position="45"/>
    </location>
</feature>
<evidence type="ECO:0000313" key="5">
    <source>
        <dbReference type="EMBL" id="SDY17125.1"/>
    </source>
</evidence>
<evidence type="ECO:0000256" key="3">
    <source>
        <dbReference type="SAM" id="Phobius"/>
    </source>
</evidence>
<comment type="similarity">
    <text evidence="1">Belongs to the LytR/CpsA/Psr (LCP) family.</text>
</comment>
<evidence type="ECO:0000313" key="6">
    <source>
        <dbReference type="Proteomes" id="UP000242415"/>
    </source>
</evidence>
<dbReference type="Proteomes" id="UP000242415">
    <property type="component" value="Unassembled WGS sequence"/>
</dbReference>
<keyword evidence="3" id="KW-0812">Transmembrane</keyword>
<dbReference type="InterPro" id="IPR004474">
    <property type="entry name" value="LytR_CpsA_psr"/>
</dbReference>
<dbReference type="NCBIfam" id="TIGR00350">
    <property type="entry name" value="lytR_cpsA_psr"/>
    <property type="match status" value="1"/>
</dbReference>
<dbReference type="RefSeq" id="WP_091551684.1">
    <property type="nucleotide sequence ID" value="NZ_FNPH01000001.1"/>
</dbReference>
<keyword evidence="6" id="KW-1185">Reference proteome</keyword>
<dbReference type="OrthoDB" id="5171929at2"/>
<sequence length="430" mass="45640">MSVSRSPRRSSSGHTPPTTPDTSGRVSGRAHVPTGSRDDRERDAYGARVGVGGSAARLGGDAGRPGGGGGRLGGGGGRAGGPPGPGGPLPGPRPRPRPRWGRIALVAVVALLVLALLTGGGLWMYVHRLDGSLGRTDAFSPIASGRPAAGASGAVNILMVGSDSRDPDAVLDKPGAWRADTVMIMHVPASHDRAYLVSIPRDLYVPIPESAGDACDSGQRAKINAAFAWGGVPLAVRTVECFTDVRIDHVAAIDFAGFKQVTDALGGVDLYVEQNITSIHKPYRKFRKGTNHMTGAEALDWVRQRKQFPEGDFARMRHQQEFLRALMDKAASTGTLTNPAKLTSFLKATTDAVTVDDGFSLPDTVLQFRKLRGENLQFLTSPHLGSQMINGESVVVSDREKALAMYKAMRNDKMADWVRANKPPVRSNGG</sequence>